<dbReference type="GO" id="GO:0010468">
    <property type="term" value="P:regulation of gene expression"/>
    <property type="evidence" value="ECO:0007669"/>
    <property type="project" value="TreeGrafter"/>
</dbReference>
<feature type="domain" description="C2H2-type" evidence="13">
    <location>
        <begin position="442"/>
        <end position="470"/>
    </location>
</feature>
<evidence type="ECO:0000256" key="2">
    <source>
        <dbReference type="ARBA" id="ARBA00022723"/>
    </source>
</evidence>
<feature type="domain" description="C2H2-type" evidence="13">
    <location>
        <begin position="678"/>
        <end position="701"/>
    </location>
</feature>
<feature type="region of interest" description="Disordered" evidence="12">
    <location>
        <begin position="791"/>
        <end position="823"/>
    </location>
</feature>
<dbReference type="GO" id="GO:0005634">
    <property type="term" value="C:nucleus"/>
    <property type="evidence" value="ECO:0007669"/>
    <property type="project" value="UniProtKB-SubCell"/>
</dbReference>
<feature type="domain" description="C2H2-type" evidence="13">
    <location>
        <begin position="471"/>
        <end position="498"/>
    </location>
</feature>
<dbReference type="SUPFAM" id="SSF57667">
    <property type="entry name" value="beta-beta-alpha zinc fingers"/>
    <property type="match status" value="5"/>
</dbReference>
<feature type="binding site" evidence="11">
    <location>
        <position position="57"/>
    </location>
    <ligand>
        <name>Zn(2+)</name>
        <dbReference type="ChEBI" id="CHEBI:29105"/>
    </ligand>
</feature>
<organism evidence="15 16">
    <name type="scientific">Manduca sexta</name>
    <name type="common">Tobacco hawkmoth</name>
    <name type="synonym">Tobacco hornworm</name>
    <dbReference type="NCBI Taxonomy" id="7130"/>
    <lineage>
        <taxon>Eukaryota</taxon>
        <taxon>Metazoa</taxon>
        <taxon>Ecdysozoa</taxon>
        <taxon>Arthropoda</taxon>
        <taxon>Hexapoda</taxon>
        <taxon>Insecta</taxon>
        <taxon>Pterygota</taxon>
        <taxon>Neoptera</taxon>
        <taxon>Endopterygota</taxon>
        <taxon>Lepidoptera</taxon>
        <taxon>Glossata</taxon>
        <taxon>Ditrysia</taxon>
        <taxon>Bombycoidea</taxon>
        <taxon>Sphingidae</taxon>
        <taxon>Sphinginae</taxon>
        <taxon>Sphingini</taxon>
        <taxon>Manduca</taxon>
    </lineage>
</organism>
<keyword evidence="6" id="KW-0805">Transcription regulation</keyword>
<dbReference type="Proteomes" id="UP000791440">
    <property type="component" value="Unassembled WGS sequence"/>
</dbReference>
<evidence type="ECO:0000256" key="6">
    <source>
        <dbReference type="ARBA" id="ARBA00023015"/>
    </source>
</evidence>
<dbReference type="PANTHER" id="PTHR16515">
    <property type="entry name" value="PR DOMAIN ZINC FINGER PROTEIN"/>
    <property type="match status" value="1"/>
</dbReference>
<evidence type="ECO:0000256" key="10">
    <source>
        <dbReference type="PROSITE-ProRule" id="PRU00042"/>
    </source>
</evidence>
<dbReference type="SMART" id="SM00355">
    <property type="entry name" value="ZnF_C2H2"/>
    <property type="match status" value="11"/>
</dbReference>
<proteinExistence type="predicted"/>
<evidence type="ECO:0000313" key="16">
    <source>
        <dbReference type="Proteomes" id="UP000791440"/>
    </source>
</evidence>
<evidence type="ECO:0000256" key="5">
    <source>
        <dbReference type="ARBA" id="ARBA00022833"/>
    </source>
</evidence>
<dbReference type="AlphaFoldDB" id="A0A922CD61"/>
<keyword evidence="4 10" id="KW-0863">Zinc-finger</keyword>
<dbReference type="SUPFAM" id="SSF57716">
    <property type="entry name" value="Glucocorticoid receptor-like (DNA-binding domain)"/>
    <property type="match status" value="1"/>
</dbReference>
<dbReference type="Pfam" id="PF07776">
    <property type="entry name" value="zf-AD"/>
    <property type="match status" value="1"/>
</dbReference>
<feature type="domain" description="C2H2-type" evidence="13">
    <location>
        <begin position="617"/>
        <end position="644"/>
    </location>
</feature>
<dbReference type="PROSITE" id="PS00028">
    <property type="entry name" value="ZINC_FINGER_C2H2_1"/>
    <property type="match status" value="10"/>
</dbReference>
<feature type="domain" description="ZAD" evidence="14">
    <location>
        <begin position="9"/>
        <end position="84"/>
    </location>
</feature>
<comment type="subcellular location">
    <subcellularLocation>
        <location evidence="1">Nucleus</location>
    </subcellularLocation>
</comment>
<dbReference type="InterPro" id="IPR012934">
    <property type="entry name" value="Znf_AD"/>
</dbReference>
<dbReference type="FunFam" id="3.30.160.60:FF:002716">
    <property type="entry name" value="Zinc finger protein 212"/>
    <property type="match status" value="1"/>
</dbReference>
<evidence type="ECO:0000259" key="13">
    <source>
        <dbReference type="PROSITE" id="PS50157"/>
    </source>
</evidence>
<dbReference type="Pfam" id="PF00096">
    <property type="entry name" value="zf-C2H2"/>
    <property type="match status" value="4"/>
</dbReference>
<feature type="domain" description="C2H2-type" evidence="13">
    <location>
        <begin position="561"/>
        <end position="588"/>
    </location>
</feature>
<feature type="domain" description="C2H2-type" evidence="13">
    <location>
        <begin position="589"/>
        <end position="616"/>
    </location>
</feature>
<evidence type="ECO:0000256" key="7">
    <source>
        <dbReference type="ARBA" id="ARBA00023125"/>
    </source>
</evidence>
<dbReference type="GO" id="GO:0003677">
    <property type="term" value="F:DNA binding"/>
    <property type="evidence" value="ECO:0007669"/>
    <property type="project" value="UniProtKB-KW"/>
</dbReference>
<protein>
    <submittedName>
        <fullName evidence="15">Uncharacterized protein</fullName>
    </submittedName>
</protein>
<evidence type="ECO:0000256" key="8">
    <source>
        <dbReference type="ARBA" id="ARBA00023163"/>
    </source>
</evidence>
<dbReference type="SMART" id="SM00868">
    <property type="entry name" value="zf-AD"/>
    <property type="match status" value="1"/>
</dbReference>
<feature type="domain" description="C2H2-type" evidence="13">
    <location>
        <begin position="645"/>
        <end position="672"/>
    </location>
</feature>
<feature type="region of interest" description="Disordered" evidence="12">
    <location>
        <begin position="131"/>
        <end position="203"/>
    </location>
</feature>
<dbReference type="FunFam" id="3.30.160.60:FF:000065">
    <property type="entry name" value="B-cell CLL/lymphoma 6, member B"/>
    <property type="match status" value="1"/>
</dbReference>
<evidence type="ECO:0000256" key="9">
    <source>
        <dbReference type="ARBA" id="ARBA00023242"/>
    </source>
</evidence>
<gene>
    <name evidence="15" type="ORF">O3G_MSEX001703</name>
</gene>
<dbReference type="Gene3D" id="3.40.1800.20">
    <property type="match status" value="1"/>
</dbReference>
<dbReference type="PROSITE" id="PS50157">
    <property type="entry name" value="ZINC_FINGER_C2H2_2"/>
    <property type="match status" value="9"/>
</dbReference>
<evidence type="ECO:0000313" key="15">
    <source>
        <dbReference type="EMBL" id="KAG6441168.1"/>
    </source>
</evidence>
<dbReference type="InterPro" id="IPR013087">
    <property type="entry name" value="Znf_C2H2_type"/>
</dbReference>
<evidence type="ECO:0000259" key="14">
    <source>
        <dbReference type="PROSITE" id="PS51915"/>
    </source>
</evidence>
<evidence type="ECO:0000256" key="12">
    <source>
        <dbReference type="SAM" id="MobiDB-lite"/>
    </source>
</evidence>
<dbReference type="FunFam" id="3.30.160.60:FF:000446">
    <property type="entry name" value="Zinc finger protein"/>
    <property type="match status" value="1"/>
</dbReference>
<dbReference type="PROSITE" id="PS51915">
    <property type="entry name" value="ZAD"/>
    <property type="match status" value="1"/>
</dbReference>
<feature type="binding site" evidence="11">
    <location>
        <position position="14"/>
    </location>
    <ligand>
        <name>Zn(2+)</name>
        <dbReference type="ChEBI" id="CHEBI:29105"/>
    </ligand>
</feature>
<dbReference type="InterPro" id="IPR036236">
    <property type="entry name" value="Znf_C2H2_sf"/>
</dbReference>
<feature type="compositionally biased region" description="Basic and acidic residues" evidence="12">
    <location>
        <begin position="175"/>
        <end position="190"/>
    </location>
</feature>
<feature type="compositionally biased region" description="Low complexity" evidence="12">
    <location>
        <begin position="152"/>
        <end position="173"/>
    </location>
</feature>
<dbReference type="InterPro" id="IPR050331">
    <property type="entry name" value="Zinc_finger"/>
</dbReference>
<reference evidence="15" key="1">
    <citation type="journal article" date="2016" name="Insect Biochem. Mol. Biol.">
        <title>Multifaceted biological insights from a draft genome sequence of the tobacco hornworm moth, Manduca sexta.</title>
        <authorList>
            <person name="Kanost M.R."/>
            <person name="Arrese E.L."/>
            <person name="Cao X."/>
            <person name="Chen Y.R."/>
            <person name="Chellapilla S."/>
            <person name="Goldsmith M.R."/>
            <person name="Grosse-Wilde E."/>
            <person name="Heckel D.G."/>
            <person name="Herndon N."/>
            <person name="Jiang H."/>
            <person name="Papanicolaou A."/>
            <person name="Qu J."/>
            <person name="Soulages J.L."/>
            <person name="Vogel H."/>
            <person name="Walters J."/>
            <person name="Waterhouse R.M."/>
            <person name="Ahn S.J."/>
            <person name="Almeida F.C."/>
            <person name="An C."/>
            <person name="Aqrawi P."/>
            <person name="Bretschneider A."/>
            <person name="Bryant W.B."/>
            <person name="Bucks S."/>
            <person name="Chao H."/>
            <person name="Chevignon G."/>
            <person name="Christen J.M."/>
            <person name="Clarke D.F."/>
            <person name="Dittmer N.T."/>
            <person name="Ferguson L.C.F."/>
            <person name="Garavelou S."/>
            <person name="Gordon K.H.J."/>
            <person name="Gunaratna R.T."/>
            <person name="Han Y."/>
            <person name="Hauser F."/>
            <person name="He Y."/>
            <person name="Heidel-Fischer H."/>
            <person name="Hirsh A."/>
            <person name="Hu Y."/>
            <person name="Jiang H."/>
            <person name="Kalra D."/>
            <person name="Klinner C."/>
            <person name="Konig C."/>
            <person name="Kovar C."/>
            <person name="Kroll A.R."/>
            <person name="Kuwar S.S."/>
            <person name="Lee S.L."/>
            <person name="Lehman R."/>
            <person name="Li K."/>
            <person name="Li Z."/>
            <person name="Liang H."/>
            <person name="Lovelace S."/>
            <person name="Lu Z."/>
            <person name="Mansfield J.H."/>
            <person name="McCulloch K.J."/>
            <person name="Mathew T."/>
            <person name="Morton B."/>
            <person name="Muzny D.M."/>
            <person name="Neunemann D."/>
            <person name="Ongeri F."/>
            <person name="Pauchet Y."/>
            <person name="Pu L.L."/>
            <person name="Pyrousis I."/>
            <person name="Rao X.J."/>
            <person name="Redding A."/>
            <person name="Roesel C."/>
            <person name="Sanchez-Gracia A."/>
            <person name="Schaack S."/>
            <person name="Shukla A."/>
            <person name="Tetreau G."/>
            <person name="Wang Y."/>
            <person name="Xiong G.H."/>
            <person name="Traut W."/>
            <person name="Walsh T.K."/>
            <person name="Worley K.C."/>
            <person name="Wu D."/>
            <person name="Wu W."/>
            <person name="Wu Y.Q."/>
            <person name="Zhang X."/>
            <person name="Zou Z."/>
            <person name="Zucker H."/>
            <person name="Briscoe A.D."/>
            <person name="Burmester T."/>
            <person name="Clem R.J."/>
            <person name="Feyereisen R."/>
            <person name="Grimmelikhuijzen C.J.P."/>
            <person name="Hamodrakas S.J."/>
            <person name="Hansson B.S."/>
            <person name="Huguet E."/>
            <person name="Jermiin L.S."/>
            <person name="Lan Q."/>
            <person name="Lehman H.K."/>
            <person name="Lorenzen M."/>
            <person name="Merzendorfer H."/>
            <person name="Michalopoulos I."/>
            <person name="Morton D.B."/>
            <person name="Muthukrishnan S."/>
            <person name="Oakeshott J.G."/>
            <person name="Palmer W."/>
            <person name="Park Y."/>
            <person name="Passarelli A.L."/>
            <person name="Rozas J."/>
            <person name="Schwartz L.M."/>
            <person name="Smith W."/>
            <person name="Southgate A."/>
            <person name="Vilcinskas A."/>
            <person name="Vogt R."/>
            <person name="Wang P."/>
            <person name="Werren J."/>
            <person name="Yu X.Q."/>
            <person name="Zhou J.J."/>
            <person name="Brown S.J."/>
            <person name="Scherer S.E."/>
            <person name="Richards S."/>
            <person name="Blissard G.W."/>
        </authorList>
    </citation>
    <scope>NUCLEOTIDE SEQUENCE</scope>
</reference>
<feature type="domain" description="C2H2-type" evidence="13">
    <location>
        <begin position="533"/>
        <end position="560"/>
    </location>
</feature>
<dbReference type="GO" id="GO:0008270">
    <property type="term" value="F:zinc ion binding"/>
    <property type="evidence" value="ECO:0007669"/>
    <property type="project" value="UniProtKB-UniRule"/>
</dbReference>
<comment type="caution">
    <text evidence="15">The sequence shown here is derived from an EMBL/GenBank/DDBJ whole genome shotgun (WGS) entry which is preliminary data.</text>
</comment>
<evidence type="ECO:0000256" key="3">
    <source>
        <dbReference type="ARBA" id="ARBA00022737"/>
    </source>
</evidence>
<accession>A0A922CD61</accession>
<feature type="binding site" evidence="11">
    <location>
        <position position="60"/>
    </location>
    <ligand>
        <name>Zn(2+)</name>
        <dbReference type="ChEBI" id="CHEBI:29105"/>
    </ligand>
</feature>
<dbReference type="Gene3D" id="3.30.160.60">
    <property type="entry name" value="Classic Zinc Finger"/>
    <property type="match status" value="6"/>
</dbReference>
<keyword evidence="3" id="KW-0677">Repeat</keyword>
<keyword evidence="8" id="KW-0804">Transcription</keyword>
<keyword evidence="16" id="KW-1185">Reference proteome</keyword>
<feature type="compositionally biased region" description="Basic residues" evidence="12">
    <location>
        <begin position="136"/>
        <end position="147"/>
    </location>
</feature>
<keyword evidence="5 11" id="KW-0862">Zinc</keyword>
<evidence type="ECO:0000256" key="1">
    <source>
        <dbReference type="ARBA" id="ARBA00004123"/>
    </source>
</evidence>
<evidence type="ECO:0000256" key="4">
    <source>
        <dbReference type="ARBA" id="ARBA00022771"/>
    </source>
</evidence>
<reference evidence="15" key="2">
    <citation type="submission" date="2020-12" db="EMBL/GenBank/DDBJ databases">
        <authorList>
            <person name="Kanost M."/>
        </authorList>
    </citation>
    <scope>NUCLEOTIDE SEQUENCE</scope>
</reference>
<keyword evidence="9" id="KW-0539">Nucleus</keyword>
<feature type="domain" description="C2H2-type" evidence="13">
    <location>
        <begin position="505"/>
        <end position="533"/>
    </location>
</feature>
<evidence type="ECO:0000256" key="11">
    <source>
        <dbReference type="PROSITE-ProRule" id="PRU01263"/>
    </source>
</evidence>
<feature type="binding site" evidence="11">
    <location>
        <position position="11"/>
    </location>
    <ligand>
        <name>Zn(2+)</name>
        <dbReference type="ChEBI" id="CHEBI:29105"/>
    </ligand>
</feature>
<sequence length="899" mass="100554">MEVFLYNSTVCRLCGEENDNGSLLYSCEDNNQNLSEIINAYLPIKVSDDGELPRTICPGCTIQLEATVEFLTLIINGQKIIRELHQREKEYKKSVLNATVPEEAVAEKIVYEVNTSDGVYQVEHPIALQVAGLEKPKRKRGRPPKKSKSPEELANQAAKQAAKQAAMQAATQQEYLEKKQTEEKDSEPTGKRRRKTPTRFKEAVQGKELERILKEEGVITGDEGKSKKDSDKPKEPEVIGHLEESGELIVVGRGKGRGRPKGRMRPNREQCSICGMQFSCVGRYMSHVAAHGPVVFRCTCGAACGSRLALDHHQRATHHRGHHVVPAHTLQHQPEPDTVEEQLPTITIDQTPPETDAEVSVVDDTPVMDSLPDLNEPTDVSEEQTIVLINTESKEPKQEVQDEFIEEDIDTNSIPNETIVEAPADDNVVQEVETTTQGKVKLKCHHCDKTYSSKQSRSLHMKAAHEGLRPFACAECGAQFSYPRSLALHRISHARRKPQPHKPGFACDLCGKVLSHPSSVVYHKEAEHAGQKFVCNKCGKQFKHKQLLQRHQLVHTQHRPFTCKTCNATFKTRPNLMNHQLLHSGVKRYSCEICKHRFAHKTSLTLHMRWHAGMKPYVCKTCGKSFSQKGNLAEHARIHSGEKPFACALCPRRFTTSSQHRLHARRHAERSRRGRRLPRCHPCARAFPTAADLAKHNRLIHGQISLLTSANPPQIIEPTVYEIQTQEDKLSIEEPSEDIEERVIYVAYNMDGTDSPAIHILNSEQEELEEAPKSLSSCSLFGGESLLAAPLSPDPTHHVHPADSPDQLSAHADHMPVTDEQGNPLHFTMQDGTRLAITSADGKSLQVITQDGQTIPVEINGFAEEEEMHNPDTIVHQLNLQKTVDANVSSPVTHFFTIV</sequence>
<dbReference type="PANTHER" id="PTHR16515:SF49">
    <property type="entry name" value="GASTRULA ZINC FINGER PROTEIN XLCGF49.1-LIKE-RELATED"/>
    <property type="match status" value="1"/>
</dbReference>
<keyword evidence="7" id="KW-0238">DNA-binding</keyword>
<name>A0A922CD61_MANSE</name>
<keyword evidence="2 11" id="KW-0479">Metal-binding</keyword>
<dbReference type="EMBL" id="JH668284">
    <property type="protein sequence ID" value="KAG6441168.1"/>
    <property type="molecule type" value="Genomic_DNA"/>
</dbReference>